<dbReference type="AlphaFoldDB" id="A0AAV7LJN2"/>
<proteinExistence type="predicted"/>
<organism evidence="1 2">
    <name type="scientific">Pleurodeles waltl</name>
    <name type="common">Iberian ribbed newt</name>
    <dbReference type="NCBI Taxonomy" id="8319"/>
    <lineage>
        <taxon>Eukaryota</taxon>
        <taxon>Metazoa</taxon>
        <taxon>Chordata</taxon>
        <taxon>Craniata</taxon>
        <taxon>Vertebrata</taxon>
        <taxon>Euteleostomi</taxon>
        <taxon>Amphibia</taxon>
        <taxon>Batrachia</taxon>
        <taxon>Caudata</taxon>
        <taxon>Salamandroidea</taxon>
        <taxon>Salamandridae</taxon>
        <taxon>Pleurodelinae</taxon>
        <taxon>Pleurodeles</taxon>
    </lineage>
</organism>
<name>A0AAV7LJN2_PLEWA</name>
<evidence type="ECO:0000313" key="2">
    <source>
        <dbReference type="Proteomes" id="UP001066276"/>
    </source>
</evidence>
<evidence type="ECO:0000313" key="1">
    <source>
        <dbReference type="EMBL" id="KAJ1091252.1"/>
    </source>
</evidence>
<reference evidence="1" key="1">
    <citation type="journal article" date="2022" name="bioRxiv">
        <title>Sequencing and chromosome-scale assembly of the giantPleurodeles waltlgenome.</title>
        <authorList>
            <person name="Brown T."/>
            <person name="Elewa A."/>
            <person name="Iarovenko S."/>
            <person name="Subramanian E."/>
            <person name="Araus A.J."/>
            <person name="Petzold A."/>
            <person name="Susuki M."/>
            <person name="Suzuki K.-i.T."/>
            <person name="Hayashi T."/>
            <person name="Toyoda A."/>
            <person name="Oliveira C."/>
            <person name="Osipova E."/>
            <person name="Leigh N.D."/>
            <person name="Simon A."/>
            <person name="Yun M.H."/>
        </authorList>
    </citation>
    <scope>NUCLEOTIDE SEQUENCE</scope>
    <source>
        <strain evidence="1">20211129_DDA</strain>
        <tissue evidence="1">Liver</tissue>
    </source>
</reference>
<comment type="caution">
    <text evidence="1">The sequence shown here is derived from an EMBL/GenBank/DDBJ whole genome shotgun (WGS) entry which is preliminary data.</text>
</comment>
<gene>
    <name evidence="1" type="ORF">NDU88_004379</name>
</gene>
<accession>A0AAV7LJN2</accession>
<protein>
    <submittedName>
        <fullName evidence="1">Uncharacterized protein</fullName>
    </submittedName>
</protein>
<sequence>MHVLPVVLMGTEPAAMPDLASLGRLRLDGGAPETVKESIVSGQDPIGPLSLGCRCTVGQDNHTYSHLAIAISVARPLLPSGVGGKYRLLLLYKYPDCIIVDGPVGRT</sequence>
<dbReference type="EMBL" id="JANPWB010000015">
    <property type="protein sequence ID" value="KAJ1091252.1"/>
    <property type="molecule type" value="Genomic_DNA"/>
</dbReference>
<dbReference type="Proteomes" id="UP001066276">
    <property type="component" value="Chromosome 11"/>
</dbReference>
<keyword evidence="2" id="KW-1185">Reference proteome</keyword>